<organism evidence="1 2">
    <name type="scientific">Pythium insidiosum</name>
    <name type="common">Pythiosis disease agent</name>
    <dbReference type="NCBI Taxonomy" id="114742"/>
    <lineage>
        <taxon>Eukaryota</taxon>
        <taxon>Sar</taxon>
        <taxon>Stramenopiles</taxon>
        <taxon>Oomycota</taxon>
        <taxon>Peronosporomycetes</taxon>
        <taxon>Pythiales</taxon>
        <taxon>Pythiaceae</taxon>
        <taxon>Pythium</taxon>
    </lineage>
</organism>
<gene>
    <name evidence="1" type="ORF">P43SY_005824</name>
</gene>
<keyword evidence="2" id="KW-1185">Reference proteome</keyword>
<proteinExistence type="predicted"/>
<reference evidence="1" key="1">
    <citation type="submission" date="2021-12" db="EMBL/GenBank/DDBJ databases">
        <title>Prjna785345.</title>
        <authorList>
            <person name="Rujirawat T."/>
            <person name="Krajaejun T."/>
        </authorList>
    </citation>
    <scope>NUCLEOTIDE SEQUENCE</scope>
    <source>
        <strain evidence="1">Pi057C3</strain>
    </source>
</reference>
<accession>A0AAD5QEZ8</accession>
<name>A0AAD5QEZ8_PYTIN</name>
<evidence type="ECO:0000313" key="2">
    <source>
        <dbReference type="Proteomes" id="UP001209570"/>
    </source>
</evidence>
<dbReference type="Proteomes" id="UP001209570">
    <property type="component" value="Unassembled WGS sequence"/>
</dbReference>
<evidence type="ECO:0000313" key="1">
    <source>
        <dbReference type="EMBL" id="KAJ0409930.1"/>
    </source>
</evidence>
<dbReference type="EMBL" id="JAKCXM010000002">
    <property type="protein sequence ID" value="KAJ0409930.1"/>
    <property type="molecule type" value="Genomic_DNA"/>
</dbReference>
<sequence length="202" mass="22029">MQPLRFLASTAVVVAVSSDPARAHGYISSPAASYANSYTKTSYNALLSESANAAFRGRKWNDSPEANARQFTEAFRASGEASLKALLDAAAPGCGNSRVDVAPVDVSGLGALQFRNDEYREGFVSSHHGPCEIWIDSTRVFHGDDCRAQFPSYPASIPVDYSACSPGKTCTLTFYWLALHEPQWQVYKQCVPITRRAALRRA</sequence>
<comment type="caution">
    <text evidence="1">The sequence shown here is derived from an EMBL/GenBank/DDBJ whole genome shotgun (WGS) entry which is preliminary data.</text>
</comment>
<dbReference type="AlphaFoldDB" id="A0AAD5QEZ8"/>
<protein>
    <submittedName>
        <fullName evidence="1">Uncharacterized protein</fullName>
    </submittedName>
</protein>